<evidence type="ECO:0000256" key="1">
    <source>
        <dbReference type="ARBA" id="ARBA00022737"/>
    </source>
</evidence>
<dbReference type="InterPro" id="IPR003599">
    <property type="entry name" value="Ig_sub"/>
</dbReference>
<evidence type="ECO:0008006" key="11">
    <source>
        <dbReference type="Google" id="ProtNLM"/>
    </source>
</evidence>
<keyword evidence="5" id="KW-1133">Transmembrane helix</keyword>
<dbReference type="Gene3D" id="2.60.40.10">
    <property type="entry name" value="Immunoglobulins"/>
    <property type="match status" value="7"/>
</dbReference>
<feature type="signal peptide" evidence="6">
    <location>
        <begin position="1"/>
        <end position="27"/>
    </location>
</feature>
<dbReference type="EMBL" id="WNYA01000007">
    <property type="protein sequence ID" value="KAG8560219.1"/>
    <property type="molecule type" value="Genomic_DNA"/>
</dbReference>
<dbReference type="SMART" id="SM00060">
    <property type="entry name" value="FN3"/>
    <property type="match status" value="2"/>
</dbReference>
<feature type="domain" description="Ig-like" evidence="7">
    <location>
        <begin position="143"/>
        <end position="222"/>
    </location>
</feature>
<gene>
    <name evidence="9" type="ORF">GDO81_014849</name>
</gene>
<feature type="region of interest" description="Disordered" evidence="4">
    <location>
        <begin position="935"/>
        <end position="959"/>
    </location>
</feature>
<keyword evidence="3" id="KW-0393">Immunoglobulin domain</keyword>
<dbReference type="PROSITE" id="PS50853">
    <property type="entry name" value="FN3"/>
    <property type="match status" value="2"/>
</dbReference>
<dbReference type="SMART" id="SM00409">
    <property type="entry name" value="IG"/>
    <property type="match status" value="5"/>
</dbReference>
<keyword evidence="2" id="KW-1015">Disulfide bond</keyword>
<name>A0AAV7AJK5_ENGPU</name>
<dbReference type="CDD" id="cd00063">
    <property type="entry name" value="FN3"/>
    <property type="match status" value="2"/>
</dbReference>
<dbReference type="SMART" id="SM00408">
    <property type="entry name" value="IGc2"/>
    <property type="match status" value="4"/>
</dbReference>
<feature type="domain" description="Ig-like" evidence="7">
    <location>
        <begin position="328"/>
        <end position="419"/>
    </location>
</feature>
<evidence type="ECO:0000313" key="9">
    <source>
        <dbReference type="EMBL" id="KAG8560219.1"/>
    </source>
</evidence>
<feature type="domain" description="Fibronectin type-III" evidence="8">
    <location>
        <begin position="513"/>
        <end position="615"/>
    </location>
</feature>
<comment type="caution">
    <text evidence="9">The sequence shown here is derived from an EMBL/GenBank/DDBJ whole genome shotgun (WGS) entry which is preliminary data.</text>
</comment>
<feature type="domain" description="Ig-like" evidence="7">
    <location>
        <begin position="232"/>
        <end position="324"/>
    </location>
</feature>
<dbReference type="Pfam" id="PF13927">
    <property type="entry name" value="Ig_3"/>
    <property type="match status" value="3"/>
</dbReference>
<feature type="domain" description="Ig-like" evidence="7">
    <location>
        <begin position="424"/>
        <end position="508"/>
    </location>
</feature>
<dbReference type="FunFam" id="2.60.40.10:FF:000032">
    <property type="entry name" value="palladin isoform X1"/>
    <property type="match status" value="1"/>
</dbReference>
<feature type="compositionally biased region" description="Polar residues" evidence="4">
    <location>
        <begin position="793"/>
        <end position="805"/>
    </location>
</feature>
<evidence type="ECO:0000259" key="7">
    <source>
        <dbReference type="PROSITE" id="PS50835"/>
    </source>
</evidence>
<keyword evidence="5" id="KW-0472">Membrane</keyword>
<dbReference type="SUPFAM" id="SSF48726">
    <property type="entry name" value="Immunoglobulin"/>
    <property type="match status" value="4"/>
</dbReference>
<sequence length="1433" mass="158199">MCGRQVCAMHWASWIFCLSLSFCCVEGTIRSDAQAVVGRIGESAVLPCSLLHDASRPPLYVIEWVRFGFILPIFIKFGLFLPRVDPQYLGRTRIEEGASLHIDSLRSDDQGWYECRVLFLDRHHVDEDFKNGTWVHLTVNSPPSFSETPPAYVEVRDGDTLTLTCVASGNPHPVVSWKRDNINIANGDKIQVTNGSLRIVGVQRSHAGAYTCHAASKEGEVTHTSRVLVQGPPIIVVPPENITVNVSQDAFLTCQAEAYPTNLTYSWFHGNSNVYLLSRLQSRVRILVDGSFLLQQVIPEDSGKYTCIPSNGMWKSPSASAYLTVLHPAYVTDMPPETFLPIGMRGVIRCPTRANPPLLSVNWTKDGVPLDLDKFPGWYLQDDGSIVVAMGNDDAPGTYTCTPYNSYGTSGMSLPTVVILKDPPEFIDLPKDEYFQDVGRELIVPCSATGDPSPNISWTKLGLPGKSIVQMDVNGSLVFRPLTKEEHGEWECTAANDVASISARTTIYVLGTSPHAVSNVTAQSLVSAVNISWVSGFDGGYFQRFSVWYAPLVKRLSHGHHEWISLSAPVGASSLVVENLQADSPYQFSVLSQNKLGSGPFSEIVTASPLSVPPTTLPPPVPTTDSRDTLTPPRFLAANETSRGVLLTWTPPLRSLYPLRGYGLECRRDEGDWELLDDAIPTTQTELLVPGLVKDAMYEFRLVAFAGDYISDPSNSVNISTAGMKVYPSQTEHPEVQQKSLMAGVVGGVCFLTLAIILSTIVACLMNRRRARRRRKRRQQDAPMVFSQPKKASPSQNTNGSNSPDSLVRLKLQVSPYESFRKSLSFAEKTVNNLGVSHGSSTSGRYTIYESHVGECVPLERITRGPDGRFVVETDIRPNRGSLRGFPYVTETDLYPEFNARDSSDLSQCSQAKTYLQVCQLPERLAESWRDEVKMRPKATGQARKEARDSGHRQGRYFGCSSSPLEEAKPFRIPDISPVTSAVTLPYSQVEEARCGESAQMEGEMERTISTLRESETDCFSSLSTVIRAPSLLLQKPLGLSDQASQLRHSLSTQSGILQYLSLPFFKEMSVDGDWPVEDEAQTRTSEASSSETDNIETVNNNVHLDDRTLMDVEGTSGVRKEDSPCAPHQLLSLDYLSCKQEQSVPVKSFLKLPDPNLGPAKAILPGSLMWTQPPEHAERLKVGQRAHWDHGSAHLESRVGHHNPSHFECPLKDQPLSVFTDFHALEKQRPPVDRSLFLHGSEKVMRSSLTSQSSGRGSVSFLRPPSLAQSVGGSYLNSPLGETSSWYSGGGSQGSSAEDYRHRKDSLLATISNRRNTSVDENYEWDSDFTLEVDLLDALQVYRSGNGGQTISTGEVERKNVKLPSEAAPCPAGSGPVDALESRYPQGLSSPEERCAALKEEFLEYQRRRQAAQKIHTRNKDYEECFEQATLL</sequence>
<evidence type="ECO:0000256" key="4">
    <source>
        <dbReference type="SAM" id="MobiDB-lite"/>
    </source>
</evidence>
<dbReference type="InterPro" id="IPR003961">
    <property type="entry name" value="FN3_dom"/>
</dbReference>
<dbReference type="PANTHER" id="PTHR44170:SF48">
    <property type="entry name" value="PROTEIN TURTLE HOMOLOG A"/>
    <property type="match status" value="1"/>
</dbReference>
<dbReference type="SUPFAM" id="SSF49265">
    <property type="entry name" value="Fibronectin type III"/>
    <property type="match status" value="1"/>
</dbReference>
<evidence type="ECO:0000256" key="2">
    <source>
        <dbReference type="ARBA" id="ARBA00023157"/>
    </source>
</evidence>
<evidence type="ECO:0000259" key="8">
    <source>
        <dbReference type="PROSITE" id="PS50853"/>
    </source>
</evidence>
<evidence type="ECO:0000256" key="3">
    <source>
        <dbReference type="ARBA" id="ARBA00023319"/>
    </source>
</evidence>
<feature type="domain" description="Ig-like" evidence="7">
    <location>
        <begin position="41"/>
        <end position="117"/>
    </location>
</feature>
<feature type="domain" description="Fibronectin type-III" evidence="8">
    <location>
        <begin position="629"/>
        <end position="724"/>
    </location>
</feature>
<feature type="chain" id="PRO_5044715583" description="Protein turtle homolog A" evidence="6">
    <location>
        <begin position="28"/>
        <end position="1433"/>
    </location>
</feature>
<evidence type="ECO:0000256" key="6">
    <source>
        <dbReference type="SAM" id="SignalP"/>
    </source>
</evidence>
<dbReference type="GO" id="GO:0098609">
    <property type="term" value="P:cell-cell adhesion"/>
    <property type="evidence" value="ECO:0007669"/>
    <property type="project" value="TreeGrafter"/>
</dbReference>
<evidence type="ECO:0000313" key="10">
    <source>
        <dbReference type="Proteomes" id="UP000824782"/>
    </source>
</evidence>
<reference evidence="9" key="1">
    <citation type="thesis" date="2020" institute="ProQuest LLC" country="789 East Eisenhower Parkway, Ann Arbor, MI, USA">
        <title>Comparative Genomics and Chromosome Evolution.</title>
        <authorList>
            <person name="Mudd A.B."/>
        </authorList>
    </citation>
    <scope>NUCLEOTIDE SEQUENCE</scope>
    <source>
        <strain evidence="9">237g6f4</strain>
        <tissue evidence="9">Blood</tissue>
    </source>
</reference>
<dbReference type="PROSITE" id="PS50835">
    <property type="entry name" value="IG_LIKE"/>
    <property type="match status" value="5"/>
</dbReference>
<dbReference type="InterPro" id="IPR007110">
    <property type="entry name" value="Ig-like_dom"/>
</dbReference>
<dbReference type="EMBL" id="WNYA01000007">
    <property type="protein sequence ID" value="KAG8560220.1"/>
    <property type="molecule type" value="Genomic_DNA"/>
</dbReference>
<dbReference type="InterPro" id="IPR036116">
    <property type="entry name" value="FN3_sf"/>
</dbReference>
<dbReference type="InterPro" id="IPR036179">
    <property type="entry name" value="Ig-like_dom_sf"/>
</dbReference>
<dbReference type="InterPro" id="IPR003598">
    <property type="entry name" value="Ig_sub2"/>
</dbReference>
<dbReference type="InterPro" id="IPR013783">
    <property type="entry name" value="Ig-like_fold"/>
</dbReference>
<dbReference type="Pfam" id="PF00041">
    <property type="entry name" value="fn3"/>
    <property type="match status" value="2"/>
</dbReference>
<evidence type="ECO:0000256" key="5">
    <source>
        <dbReference type="SAM" id="Phobius"/>
    </source>
</evidence>
<keyword evidence="5" id="KW-0812">Transmembrane</keyword>
<dbReference type="FunFam" id="2.60.40.10:FF:000323">
    <property type="entry name" value="Immunoglobulin superfamily member 9B"/>
    <property type="match status" value="1"/>
</dbReference>
<protein>
    <recommendedName>
        <fullName evidence="11">Protein turtle homolog A</fullName>
    </recommendedName>
</protein>
<feature type="transmembrane region" description="Helical" evidence="5">
    <location>
        <begin position="741"/>
        <end position="766"/>
    </location>
</feature>
<keyword evidence="1" id="KW-0677">Repeat</keyword>
<keyword evidence="6" id="KW-0732">Signal</keyword>
<feature type="region of interest" description="Disordered" evidence="4">
    <location>
        <begin position="773"/>
        <end position="806"/>
    </location>
</feature>
<accession>A0AAV7AJK5</accession>
<organism evidence="9 10">
    <name type="scientific">Engystomops pustulosus</name>
    <name type="common">Tungara frog</name>
    <name type="synonym">Physalaemus pustulosus</name>
    <dbReference type="NCBI Taxonomy" id="76066"/>
    <lineage>
        <taxon>Eukaryota</taxon>
        <taxon>Metazoa</taxon>
        <taxon>Chordata</taxon>
        <taxon>Craniata</taxon>
        <taxon>Vertebrata</taxon>
        <taxon>Euteleostomi</taxon>
        <taxon>Amphibia</taxon>
        <taxon>Batrachia</taxon>
        <taxon>Anura</taxon>
        <taxon>Neobatrachia</taxon>
        <taxon>Hyloidea</taxon>
        <taxon>Leptodactylidae</taxon>
        <taxon>Leiuperinae</taxon>
        <taxon>Engystomops</taxon>
    </lineage>
</organism>
<keyword evidence="10" id="KW-1185">Reference proteome</keyword>
<dbReference type="Proteomes" id="UP000824782">
    <property type="component" value="Unassembled WGS sequence"/>
</dbReference>
<proteinExistence type="predicted"/>
<dbReference type="PANTHER" id="PTHR44170">
    <property type="entry name" value="PROTEIN SIDEKICK"/>
    <property type="match status" value="1"/>
</dbReference>
<feature type="compositionally biased region" description="Basic and acidic residues" evidence="4">
    <location>
        <begin position="943"/>
        <end position="952"/>
    </location>
</feature>